<evidence type="ECO:0000256" key="3">
    <source>
        <dbReference type="ARBA" id="ARBA00022448"/>
    </source>
</evidence>
<evidence type="ECO:0000256" key="6">
    <source>
        <dbReference type="ARBA" id="ARBA00023054"/>
    </source>
</evidence>
<comment type="function">
    <text evidence="7">Involved in cytoplasm to vacuole transport (Cvt), pexophagy, mitophagy and nucleophagy. Recruits mitochondria for their selective degradation via autophagy (mitophagy) during starvation. Works as scaffold proteins that recruit ATG proteins to the pre-autophagosome (PAS), the site of vesicle/autophagosome formation. Required for the Cvt vesicles completion.</text>
</comment>
<feature type="compositionally biased region" description="Low complexity" evidence="9">
    <location>
        <begin position="596"/>
        <end position="607"/>
    </location>
</feature>
<feature type="coiled-coil region" evidence="8">
    <location>
        <begin position="620"/>
        <end position="704"/>
    </location>
</feature>
<comment type="similarity">
    <text evidence="1 7">Belongs to the ATG11 family.</text>
</comment>
<dbReference type="GO" id="GO:0005774">
    <property type="term" value="C:vacuolar membrane"/>
    <property type="evidence" value="ECO:0007669"/>
    <property type="project" value="UniProtKB-SubCell"/>
</dbReference>
<dbReference type="GO" id="GO:0034517">
    <property type="term" value="P:ribophagy"/>
    <property type="evidence" value="ECO:0007669"/>
    <property type="project" value="TreeGrafter"/>
</dbReference>
<evidence type="ECO:0000259" key="10">
    <source>
        <dbReference type="Pfam" id="PF04108"/>
    </source>
</evidence>
<feature type="compositionally biased region" description="Basic and acidic residues" evidence="9">
    <location>
        <begin position="1286"/>
        <end position="1306"/>
    </location>
</feature>
<organism evidence="12 13">
    <name type="scientific">Paracoccidioides brasiliensis</name>
    <dbReference type="NCBI Taxonomy" id="121759"/>
    <lineage>
        <taxon>Eukaryota</taxon>
        <taxon>Fungi</taxon>
        <taxon>Dikarya</taxon>
        <taxon>Ascomycota</taxon>
        <taxon>Pezizomycotina</taxon>
        <taxon>Eurotiomycetes</taxon>
        <taxon>Eurotiomycetidae</taxon>
        <taxon>Onygenales</taxon>
        <taxon>Ajellomycetaceae</taxon>
        <taxon>Paracoccidioides</taxon>
    </lineage>
</organism>
<feature type="domain" description="Autophagy-related protein 11 C-terminal" evidence="11">
    <location>
        <begin position="1055"/>
        <end position="1201"/>
    </location>
</feature>
<dbReference type="VEuPathDB" id="FungiDB:PABG_02254"/>
<comment type="subcellular location">
    <subcellularLocation>
        <location evidence="7">Preautophagosomal structure membrane</location>
        <topology evidence="7">Peripheral membrane protein</topology>
    </subcellularLocation>
    <subcellularLocation>
        <location evidence="7">Vacuole membrane</location>
        <topology evidence="7">Peripheral membrane protein</topology>
    </subcellularLocation>
    <text evidence="7">During pexophagy, accumulates in the vacuolar membrane region, where the peroxisomes contact the vacuole.</text>
</comment>
<feature type="domain" description="Autophagy protein ATG17-like" evidence="10">
    <location>
        <begin position="96"/>
        <end position="444"/>
    </location>
</feature>
<gene>
    <name evidence="12" type="ORF">ACO22_03906</name>
</gene>
<evidence type="ECO:0000313" key="12">
    <source>
        <dbReference type="EMBL" id="ODH28687.1"/>
    </source>
</evidence>
<feature type="coiled-coil region" evidence="8">
    <location>
        <begin position="536"/>
        <end position="563"/>
    </location>
</feature>
<feature type="compositionally biased region" description="Polar residues" evidence="9">
    <location>
        <begin position="566"/>
        <end position="578"/>
    </location>
</feature>
<keyword evidence="6 8" id="KW-0175">Coiled coil</keyword>
<dbReference type="GO" id="GO:0000422">
    <property type="term" value="P:autophagy of mitochondrion"/>
    <property type="evidence" value="ECO:0007669"/>
    <property type="project" value="TreeGrafter"/>
</dbReference>
<dbReference type="Proteomes" id="UP000242814">
    <property type="component" value="Unassembled WGS sequence"/>
</dbReference>
<evidence type="ECO:0000313" key="13">
    <source>
        <dbReference type="Proteomes" id="UP000242814"/>
    </source>
</evidence>
<comment type="subunit">
    <text evidence="7">Homodimer.</text>
</comment>
<dbReference type="GO" id="GO:0015031">
    <property type="term" value="P:protein transport"/>
    <property type="evidence" value="ECO:0007669"/>
    <property type="project" value="UniProtKB-KW"/>
</dbReference>
<feature type="region of interest" description="Disordered" evidence="9">
    <location>
        <begin position="1161"/>
        <end position="1183"/>
    </location>
</feature>
<dbReference type="GO" id="GO:0060090">
    <property type="term" value="F:molecular adaptor activity"/>
    <property type="evidence" value="ECO:0007669"/>
    <property type="project" value="TreeGrafter"/>
</dbReference>
<dbReference type="GO" id="GO:0000045">
    <property type="term" value="P:autophagosome assembly"/>
    <property type="evidence" value="ECO:0007669"/>
    <property type="project" value="UniProtKB-UniRule"/>
</dbReference>
<feature type="region of interest" description="Disordered" evidence="9">
    <location>
        <begin position="1230"/>
        <end position="1342"/>
    </location>
</feature>
<evidence type="ECO:0000256" key="9">
    <source>
        <dbReference type="SAM" id="MobiDB-lite"/>
    </source>
</evidence>
<keyword evidence="3 7" id="KW-0813">Transport</keyword>
<dbReference type="InterPro" id="IPR040040">
    <property type="entry name" value="ATG11"/>
</dbReference>
<dbReference type="GO" id="GO:0061709">
    <property type="term" value="P:reticulophagy"/>
    <property type="evidence" value="ECO:0007669"/>
    <property type="project" value="TreeGrafter"/>
</dbReference>
<evidence type="ECO:0000256" key="2">
    <source>
        <dbReference type="ARBA" id="ARBA00013804"/>
    </source>
</evidence>
<evidence type="ECO:0000256" key="8">
    <source>
        <dbReference type="SAM" id="Coils"/>
    </source>
</evidence>
<proteinExistence type="inferred from homology"/>
<feature type="region of interest" description="Disordered" evidence="9">
    <location>
        <begin position="564"/>
        <end position="612"/>
    </location>
</feature>
<feature type="coiled-coil region" evidence="8">
    <location>
        <begin position="734"/>
        <end position="768"/>
    </location>
</feature>
<dbReference type="Pfam" id="PF10377">
    <property type="entry name" value="ATG11"/>
    <property type="match status" value="1"/>
</dbReference>
<dbReference type="GO" id="GO:1990316">
    <property type="term" value="C:Atg1/ULK1 kinase complex"/>
    <property type="evidence" value="ECO:0007669"/>
    <property type="project" value="TreeGrafter"/>
</dbReference>
<dbReference type="InterPro" id="IPR019460">
    <property type="entry name" value="Atg11_C"/>
</dbReference>
<keyword evidence="7" id="KW-0472">Membrane</keyword>
<reference evidence="12 13" key="1">
    <citation type="submission" date="2016-06" db="EMBL/GenBank/DDBJ databases">
        <authorList>
            <person name="Kjaerup R.B."/>
            <person name="Dalgaard T.S."/>
            <person name="Juul-Madsen H.R."/>
        </authorList>
    </citation>
    <scope>NUCLEOTIDE SEQUENCE [LARGE SCALE GENOMIC DNA]</scope>
    <source>
        <strain evidence="12 13">Pb300</strain>
    </source>
</reference>
<keyword evidence="4 7" id="KW-0653">Protein transport</keyword>
<dbReference type="GO" id="GO:1903599">
    <property type="term" value="P:positive regulation of autophagy of mitochondrion"/>
    <property type="evidence" value="ECO:0007669"/>
    <property type="project" value="UniProtKB-UniRule"/>
</dbReference>
<sequence length="1358" mass="153712">MSLHIYVAHTGEQLLADPVSFASPDALRTWISRKVSIPAQRQILMTARGRNVRPQTLATENEIFVYDRLYISDNAVRDLPEVAPPQRFTPENPPNTLADQNNLQAWRSLYMARREWALNLATQCAPTSKAIDNQIEHTHVINRAVDVALENLKSHVGNLEHKFQESQSWANDIFKEQQLVLDGWRRALANIETIPAKQDFTFLRRPSTPKKAKDHQTGTLQDYIDVDQVKRAGSQVSTVSERFAQRMDEIEKAVHEVVSETELLVEASHPSPQENASGLLEEIETISKKINSDYEHVLALPNTQKTLSSVSRMALNHTKDLLPSMMEMCLEIQTTLDQSIKKRNLAMKSAVSRMQKISNIESRLASVQAELSNLDVDGEVFDTLYEAFHLPVLYGSVLVEAVRRREWSDKIKTDSLSIAEELASFRDEEQRRRKKWVKAMGAFLSLFEESTPGIEINFQGTQVPEWPEVSRKEVEAYIEDLKTKPDTSSAVQELTQLLKDLDTPTRHQRRKSKAFKHGSVFDLGRSSFLGRDDDMVRSLKDEKTKLEDKLKGSESRIRKLEDLLHRQSQMSRPASTHFGSEIPIYSASPRPDQLSRRSSISSRRMSSNQSPEDKALMQRIVTLEAELLAEKETVAKMQKEAHVERQSNNYKIQEAHSTKKDLMENLEAQQREFEDERRFLDLEAKKLKIKLEEAEEELDKVMDAREHDRIGADERLSLLQSEFDALQKKSAEEIADLTSQVQTYHESNEKANTENSTLQDRLEEFGRNQKDYIQTLQTAHAHLSPGGSAPQDLPSLVRAIEVLSEGLAIHAKGSDEASAKAHEENRTLLARLEQMETEINTLRTSLAAEEIERSRLQTIQSEETLKLSAVKSELEDERQQVRTLRSKFTAGETGSEILRERVAEEERKVATLTEKLDAAESHTLSCEEEIRTWKTKVEGLEAAGERTIIRLNTRGIWAKELSEKLFSQAEQLSRILHQLGFTIIRQDENMVIQRASKVNNSSILGESISLPSVTPAIHDPKLLQWIHTNDPEEEQANYTAFITAVNEFNVEAFGEAIVKRVKDIETLARKWQKEARGYREKSRRFQSESHEKIAYRSFKEGDLALFLPTRNQAIRSWAAFNVGAPHYFLREQEVHKLHTRDWLLARISKIEERVVDLSKSMNGTNPDRRSIAETSDGASVMDDDNPFELSDGLRWYLLDASEEKPGAPSTPGLAKTTVASAHVDAKGSIRLKRGSNGGGATKTLTKNLDSRRNSSASKIGTPVPALQSAESIGDGIVLPAEGDSGALRRREEAPIFDEGAKRDRAGSRPRTLSRNNSGRASAVPSSPISSPNKRASRPRPWEKLWSLDYRSESLGDRW</sequence>
<protein>
    <recommendedName>
        <fullName evidence="2 7">Autophagy-related protein 11</fullName>
    </recommendedName>
</protein>
<dbReference type="InterPro" id="IPR045326">
    <property type="entry name" value="ATG17-like_dom"/>
</dbReference>
<dbReference type="EMBL" id="LZYO01000143">
    <property type="protein sequence ID" value="ODH28687.1"/>
    <property type="molecule type" value="Genomic_DNA"/>
</dbReference>
<keyword evidence="7" id="KW-0926">Vacuole</keyword>
<dbReference type="PANTHER" id="PTHR13222">
    <property type="entry name" value="RB1-INDUCIBLE COILED-COIL"/>
    <property type="match status" value="1"/>
</dbReference>
<accession>A0A1D2JEK9</accession>
<dbReference type="PANTHER" id="PTHR13222:SF1">
    <property type="entry name" value="RB1-INDUCIBLE COILED-COIL PROTEIN 1"/>
    <property type="match status" value="1"/>
</dbReference>
<evidence type="ECO:0000256" key="7">
    <source>
        <dbReference type="RuleBase" id="RU367075"/>
    </source>
</evidence>
<keyword evidence="5 7" id="KW-0072">Autophagy</keyword>
<evidence type="ECO:0000256" key="1">
    <source>
        <dbReference type="ARBA" id="ARBA00009729"/>
    </source>
</evidence>
<feature type="compositionally biased region" description="Polar residues" evidence="9">
    <location>
        <begin position="1310"/>
        <end position="1319"/>
    </location>
</feature>
<feature type="compositionally biased region" description="Polar residues" evidence="9">
    <location>
        <begin position="1242"/>
        <end position="1258"/>
    </location>
</feature>
<evidence type="ECO:0000256" key="4">
    <source>
        <dbReference type="ARBA" id="ARBA00022927"/>
    </source>
</evidence>
<name>A0A1D2JEK9_PARBR</name>
<dbReference type="Pfam" id="PF04108">
    <property type="entry name" value="ATG17_like"/>
    <property type="match status" value="1"/>
</dbReference>
<evidence type="ECO:0000259" key="11">
    <source>
        <dbReference type="Pfam" id="PF10377"/>
    </source>
</evidence>
<feature type="coiled-coil region" evidence="8">
    <location>
        <begin position="818"/>
        <end position="922"/>
    </location>
</feature>
<evidence type="ECO:0000256" key="5">
    <source>
        <dbReference type="ARBA" id="ARBA00023006"/>
    </source>
</evidence>
<comment type="caution">
    <text evidence="12">The sequence shown here is derived from an EMBL/GenBank/DDBJ whole genome shotgun (WGS) entry which is preliminary data.</text>
</comment>
<dbReference type="GO" id="GO:0034727">
    <property type="term" value="P:piecemeal microautophagy of the nucleus"/>
    <property type="evidence" value="ECO:0007669"/>
    <property type="project" value="TreeGrafter"/>
</dbReference>
<dbReference type="VEuPathDB" id="FungiDB:PADG_00661"/>
<dbReference type="GO" id="GO:0034045">
    <property type="term" value="C:phagophore assembly site membrane"/>
    <property type="evidence" value="ECO:0007669"/>
    <property type="project" value="UniProtKB-SubCell"/>
</dbReference>
<dbReference type="GO" id="GO:0019901">
    <property type="term" value="F:protein kinase binding"/>
    <property type="evidence" value="ECO:0007669"/>
    <property type="project" value="TreeGrafter"/>
</dbReference>